<dbReference type="InParanoid" id="A0A2P6P0H5"/>
<dbReference type="PANTHER" id="PTHR47457">
    <property type="entry name" value="OS05G0345500 PROTEIN"/>
    <property type="match status" value="1"/>
</dbReference>
<keyword evidence="3" id="KW-1185">Reference proteome</keyword>
<feature type="domain" description="BTB" evidence="1">
    <location>
        <begin position="33"/>
        <end position="97"/>
    </location>
</feature>
<accession>A0A2P6P0H5</accession>
<dbReference type="Gene3D" id="2.60.120.260">
    <property type="entry name" value="Galactose-binding domain-like"/>
    <property type="match status" value="1"/>
</dbReference>
<gene>
    <name evidence="2" type="ORF">PROFUN_00044</name>
</gene>
<dbReference type="PANTHER" id="PTHR47457:SF1">
    <property type="entry name" value="BTB DOMAIN-CONTAINING PROTEIN-RELATED"/>
    <property type="match status" value="1"/>
</dbReference>
<dbReference type="CDD" id="cd14733">
    <property type="entry name" value="BACK"/>
    <property type="match status" value="1"/>
</dbReference>
<evidence type="ECO:0000313" key="3">
    <source>
        <dbReference type="Proteomes" id="UP000241769"/>
    </source>
</evidence>
<dbReference type="EMBL" id="MDYQ01000001">
    <property type="protein sequence ID" value="PRP89702.1"/>
    <property type="molecule type" value="Genomic_DNA"/>
</dbReference>
<evidence type="ECO:0000313" key="2">
    <source>
        <dbReference type="EMBL" id="PRP89702.1"/>
    </source>
</evidence>
<dbReference type="PROSITE" id="PS50097">
    <property type="entry name" value="BTB"/>
    <property type="match status" value="1"/>
</dbReference>
<comment type="caution">
    <text evidence="2">The sequence shown here is derived from an EMBL/GenBank/DDBJ whole genome shotgun (WGS) entry which is preliminary data.</text>
</comment>
<dbReference type="AlphaFoldDB" id="A0A2P6P0H5"/>
<evidence type="ECO:0000259" key="1">
    <source>
        <dbReference type="PROSITE" id="PS50097"/>
    </source>
</evidence>
<dbReference type="Pfam" id="PF07707">
    <property type="entry name" value="BACK"/>
    <property type="match status" value="1"/>
</dbReference>
<dbReference type="SMART" id="SM00875">
    <property type="entry name" value="BACK"/>
    <property type="match status" value="1"/>
</dbReference>
<dbReference type="OrthoDB" id="20133at2759"/>
<protein>
    <recommendedName>
        <fullName evidence="1">BTB domain-containing protein</fullName>
    </recommendedName>
</protein>
<organism evidence="2 3">
    <name type="scientific">Planoprotostelium fungivorum</name>
    <dbReference type="NCBI Taxonomy" id="1890364"/>
    <lineage>
        <taxon>Eukaryota</taxon>
        <taxon>Amoebozoa</taxon>
        <taxon>Evosea</taxon>
        <taxon>Variosea</taxon>
        <taxon>Cavosteliida</taxon>
        <taxon>Cavosteliaceae</taxon>
        <taxon>Planoprotostelium</taxon>
    </lineage>
</organism>
<dbReference type="SUPFAM" id="SSF54695">
    <property type="entry name" value="POZ domain"/>
    <property type="match status" value="1"/>
</dbReference>
<dbReference type="InterPro" id="IPR011705">
    <property type="entry name" value="BACK"/>
</dbReference>
<reference evidence="2 3" key="1">
    <citation type="journal article" date="2018" name="Genome Biol. Evol.">
        <title>Multiple Roots of Fruiting Body Formation in Amoebozoa.</title>
        <authorList>
            <person name="Hillmann F."/>
            <person name="Forbes G."/>
            <person name="Novohradska S."/>
            <person name="Ferling I."/>
            <person name="Riege K."/>
            <person name="Groth M."/>
            <person name="Westermann M."/>
            <person name="Marz M."/>
            <person name="Spaller T."/>
            <person name="Winckler T."/>
            <person name="Schaap P."/>
            <person name="Glockner G."/>
        </authorList>
    </citation>
    <scope>NUCLEOTIDE SEQUENCE [LARGE SCALE GENOMIC DNA]</scope>
    <source>
        <strain evidence="2 3">Jena</strain>
    </source>
</reference>
<dbReference type="Gene3D" id="3.30.710.10">
    <property type="entry name" value="Potassium Channel Kv1.1, Chain A"/>
    <property type="match status" value="1"/>
</dbReference>
<sequence length="462" mass="52247">MSSDGEATNVNDSFKGASFEDGFFKYLEDERFADSSLRVGGVTVPVHRIILSSASGWFDEKFREAPAEEQILTIDHPLSQFSKILKYMYTGSIDLNGEDVLWILSLASFYRINQLKVISSEYLINNITRENALSTLLRASQMQAQEVEDKCVAVIAKHFSRIIDASMGSDVTELNRLPIHLVTLIFRRDDLCVPHEYGIYSLVCHYLSENTSHVTREERDQLYSTVRYLYLSDAQLKTVRENEDIPASVVDANLIGARRRVDFAISLEYLNDFDENGLFCYIGTKGGKEGWVNPFVKGRIRLNSSSVEKGNITSILEHTKKEFWTMDVPSSWLQVNLGSTRSFIINHYTIQHGGTIGSMAWLTVTGGTKADALRNWVLQGSNDGKNWTVLRRHVNDLSLNSAWSTASWAIYNCSTPYSQFRILQNGHNSSSNNFLSISGWELYGHLYEKETSDGYASPEHCK</sequence>
<dbReference type="InterPro" id="IPR000210">
    <property type="entry name" value="BTB/POZ_dom"/>
</dbReference>
<dbReference type="CDD" id="cd18186">
    <property type="entry name" value="BTB_POZ_ZBTB_KLHL-like"/>
    <property type="match status" value="1"/>
</dbReference>
<dbReference type="Pfam" id="PF00651">
    <property type="entry name" value="BTB"/>
    <property type="match status" value="1"/>
</dbReference>
<proteinExistence type="predicted"/>
<dbReference type="InterPro" id="IPR008979">
    <property type="entry name" value="Galactose-bd-like_sf"/>
</dbReference>
<dbReference type="Gene3D" id="1.25.40.420">
    <property type="match status" value="1"/>
</dbReference>
<dbReference type="Proteomes" id="UP000241769">
    <property type="component" value="Unassembled WGS sequence"/>
</dbReference>
<name>A0A2P6P0H5_9EUKA</name>
<dbReference type="InterPro" id="IPR011333">
    <property type="entry name" value="SKP1/BTB/POZ_sf"/>
</dbReference>
<dbReference type="SUPFAM" id="SSF49785">
    <property type="entry name" value="Galactose-binding domain-like"/>
    <property type="match status" value="1"/>
</dbReference>
<dbReference type="STRING" id="1890364.A0A2P6P0H5"/>
<dbReference type="SMART" id="SM00225">
    <property type="entry name" value="BTB"/>
    <property type="match status" value="1"/>
</dbReference>